<feature type="transmembrane region" description="Helical" evidence="2">
    <location>
        <begin position="500"/>
        <end position="521"/>
    </location>
</feature>
<keyword evidence="2" id="KW-0812">Transmembrane</keyword>
<dbReference type="GO" id="GO:0005524">
    <property type="term" value="F:ATP binding"/>
    <property type="evidence" value="ECO:0007669"/>
    <property type="project" value="InterPro"/>
</dbReference>
<dbReference type="PANTHER" id="PTHR19229">
    <property type="entry name" value="ATP-BINDING CASSETTE TRANSPORTER SUBFAMILY A ABCA"/>
    <property type="match status" value="1"/>
</dbReference>
<dbReference type="PANTHER" id="PTHR19229:SF213">
    <property type="entry name" value="ABC TRANSPORTER DOMAIN-CONTAINING PROTEIN"/>
    <property type="match status" value="1"/>
</dbReference>
<dbReference type="FunFam" id="3.40.50.300:FF:005428">
    <property type="entry name" value="ATP-binding cassette transporter, subfamily A, member 7, group AOH protein PpABCA7"/>
    <property type="match status" value="1"/>
</dbReference>
<accession>A0A811SIM6</accession>
<proteinExistence type="inferred from homology"/>
<dbReference type="InterPro" id="IPR027417">
    <property type="entry name" value="P-loop_NTPase"/>
</dbReference>
<feature type="transmembrane region" description="Helical" evidence="2">
    <location>
        <begin position="395"/>
        <end position="416"/>
    </location>
</feature>
<dbReference type="Gene3D" id="3.40.50.300">
    <property type="entry name" value="P-loop containing nucleotide triphosphate hydrolases"/>
    <property type="match status" value="1"/>
</dbReference>
<dbReference type="GO" id="GO:0140359">
    <property type="term" value="F:ABC-type transporter activity"/>
    <property type="evidence" value="ECO:0007669"/>
    <property type="project" value="InterPro"/>
</dbReference>
<keyword evidence="2" id="KW-1133">Transmembrane helix</keyword>
<feature type="transmembrane region" description="Helical" evidence="2">
    <location>
        <begin position="312"/>
        <end position="335"/>
    </location>
</feature>
<dbReference type="GO" id="GO:0005319">
    <property type="term" value="F:lipid transporter activity"/>
    <property type="evidence" value="ECO:0007669"/>
    <property type="project" value="TreeGrafter"/>
</dbReference>
<dbReference type="EMBL" id="CAJGYO010000573">
    <property type="protein sequence ID" value="CAD6342691.1"/>
    <property type="molecule type" value="Genomic_DNA"/>
</dbReference>
<keyword evidence="2" id="KW-0472">Membrane</keyword>
<sequence>MGANCLAQTNALFRKNLVIQRRNHRSNCCLICFPLLICLLLGGVQMIVAIAYYASSAAHRPRIDCGYCTASTNSSSTDTVGGLVCPTECPLPIAPKWPPVLQLPPAPDDMDIGSSASTNLTGASIRRSKPPAATFLVTGTNQSFAESVMSNMLPKHGELNSAADISNIADFALGTDAMRFISNGAEELGSDFDHRNHLFFLQRSCTPNATLSFLVQEGSSNFTKAYDLTSSNLNKFNLIVSYNSTYKGDTQLSLSLSSLSFSPILLRVPRLLNLVSNAYLQLRGSDTKIQFEFIKDMPRVAQQELPIDISFLVGKLVFVWMIMLLFPVILSNLVYDKEQKLRTIMKMHGLGDMAYGIISYCYFLLLSLLYMLFLVFFGSLFGIKLFILSDYRVQFVVYFAYINLQISFAFLIATYFSKVRTASVTGYLFTIGSAYLGEYLFRPIFEDMSMSRSWTTLMEFFPPFSLYRIIYEFSPPPSPLYRTDFSGIHWEDLSDHKNGMIDILIIMAIEWATFLLLTFFLDEFGTLQNGIRKIVSACHSSTDWSSHTCQMQTIQLQEFLSSVETDMTDVLREREIVEQLLQESDSSYSVICDNLKKVYHGKDGNAEKIAVTGLSLSIQRGQCFGILGPNGAGKTSLISMLTGFTKLTSGTAYIDGMDIRLDMNKIYTGIGVCPQF</sequence>
<dbReference type="InterPro" id="IPR026082">
    <property type="entry name" value="ABCA"/>
</dbReference>
<feature type="non-terminal residue" evidence="4">
    <location>
        <position position="676"/>
    </location>
</feature>
<evidence type="ECO:0000256" key="2">
    <source>
        <dbReference type="SAM" id="Phobius"/>
    </source>
</evidence>
<dbReference type="AlphaFoldDB" id="A0A811SIM6"/>
<protein>
    <recommendedName>
        <fullName evidence="3">ABC transporter domain-containing protein</fullName>
    </recommendedName>
</protein>
<dbReference type="Proteomes" id="UP000604825">
    <property type="component" value="Unassembled WGS sequence"/>
</dbReference>
<comment type="similarity">
    <text evidence="1">Belongs to the ABC transporter superfamily. ABCA family. CPR flippase (TC 3.A.1.211) subfamily.</text>
</comment>
<organism evidence="4 5">
    <name type="scientific">Miscanthus lutarioriparius</name>
    <dbReference type="NCBI Taxonomy" id="422564"/>
    <lineage>
        <taxon>Eukaryota</taxon>
        <taxon>Viridiplantae</taxon>
        <taxon>Streptophyta</taxon>
        <taxon>Embryophyta</taxon>
        <taxon>Tracheophyta</taxon>
        <taxon>Spermatophyta</taxon>
        <taxon>Magnoliopsida</taxon>
        <taxon>Liliopsida</taxon>
        <taxon>Poales</taxon>
        <taxon>Poaceae</taxon>
        <taxon>PACMAD clade</taxon>
        <taxon>Panicoideae</taxon>
        <taxon>Andropogonodae</taxon>
        <taxon>Andropogoneae</taxon>
        <taxon>Saccharinae</taxon>
        <taxon>Miscanthus</taxon>
    </lineage>
</organism>
<keyword evidence="5" id="KW-1185">Reference proteome</keyword>
<dbReference type="Pfam" id="PF00005">
    <property type="entry name" value="ABC_tran"/>
    <property type="match status" value="1"/>
</dbReference>
<feature type="domain" description="ABC transporter" evidence="3">
    <location>
        <begin position="612"/>
        <end position="675"/>
    </location>
</feature>
<feature type="non-terminal residue" evidence="4">
    <location>
        <position position="1"/>
    </location>
</feature>
<dbReference type="OrthoDB" id="8061355at2759"/>
<dbReference type="InterPro" id="IPR003439">
    <property type="entry name" value="ABC_transporter-like_ATP-bd"/>
</dbReference>
<gene>
    <name evidence="4" type="ORF">NCGR_LOCUS66789</name>
</gene>
<dbReference type="GO" id="GO:0016020">
    <property type="term" value="C:membrane"/>
    <property type="evidence" value="ECO:0007669"/>
    <property type="project" value="InterPro"/>
</dbReference>
<feature type="transmembrane region" description="Helical" evidence="2">
    <location>
        <begin position="422"/>
        <end position="441"/>
    </location>
</feature>
<evidence type="ECO:0000313" key="5">
    <source>
        <dbReference type="Proteomes" id="UP000604825"/>
    </source>
</evidence>
<dbReference type="SUPFAM" id="SSF52540">
    <property type="entry name" value="P-loop containing nucleoside triphosphate hydrolases"/>
    <property type="match status" value="1"/>
</dbReference>
<name>A0A811SIM6_9POAL</name>
<evidence type="ECO:0000313" key="4">
    <source>
        <dbReference type="EMBL" id="CAD6342691.1"/>
    </source>
</evidence>
<evidence type="ECO:0000259" key="3">
    <source>
        <dbReference type="Pfam" id="PF00005"/>
    </source>
</evidence>
<dbReference type="GO" id="GO:0016887">
    <property type="term" value="F:ATP hydrolysis activity"/>
    <property type="evidence" value="ECO:0007669"/>
    <property type="project" value="InterPro"/>
</dbReference>
<feature type="transmembrane region" description="Helical" evidence="2">
    <location>
        <begin position="30"/>
        <end position="54"/>
    </location>
</feature>
<reference evidence="4" key="1">
    <citation type="submission" date="2020-10" db="EMBL/GenBank/DDBJ databases">
        <authorList>
            <person name="Han B."/>
            <person name="Lu T."/>
            <person name="Zhao Q."/>
            <person name="Huang X."/>
            <person name="Zhao Y."/>
        </authorList>
    </citation>
    <scope>NUCLEOTIDE SEQUENCE</scope>
</reference>
<evidence type="ECO:0000256" key="1">
    <source>
        <dbReference type="ARBA" id="ARBA00008526"/>
    </source>
</evidence>
<comment type="caution">
    <text evidence="4">The sequence shown here is derived from an EMBL/GenBank/DDBJ whole genome shotgun (WGS) entry which is preliminary data.</text>
</comment>